<evidence type="ECO:0000256" key="4">
    <source>
        <dbReference type="ARBA" id="ARBA00023242"/>
    </source>
</evidence>
<dbReference type="GO" id="GO:0000463">
    <property type="term" value="P:maturation of LSU-rRNA from tricistronic rRNA transcript (SSU-rRNA, 5.8S rRNA, LSU-rRNA)"/>
    <property type="evidence" value="ECO:0007669"/>
    <property type="project" value="TreeGrafter"/>
</dbReference>
<feature type="domain" description="RRM" evidence="7">
    <location>
        <begin position="117"/>
        <end position="211"/>
    </location>
</feature>
<evidence type="ECO:0000256" key="5">
    <source>
        <dbReference type="PROSITE-ProRule" id="PRU00176"/>
    </source>
</evidence>
<dbReference type="InterPro" id="IPR035979">
    <property type="entry name" value="RBD_domain_sf"/>
</dbReference>
<gene>
    <name evidence="8" type="primary">ORF80871</name>
</gene>
<dbReference type="GO" id="GO:0019843">
    <property type="term" value="F:rRNA binding"/>
    <property type="evidence" value="ECO:0007669"/>
    <property type="project" value="TreeGrafter"/>
</dbReference>
<evidence type="ECO:0000256" key="2">
    <source>
        <dbReference type="ARBA" id="ARBA00007077"/>
    </source>
</evidence>
<feature type="region of interest" description="Disordered" evidence="6">
    <location>
        <begin position="1"/>
        <end position="65"/>
    </location>
</feature>
<evidence type="ECO:0000256" key="1">
    <source>
        <dbReference type="ARBA" id="ARBA00004604"/>
    </source>
</evidence>
<accession>A0A0B6ZTT8</accession>
<evidence type="ECO:0000313" key="8">
    <source>
        <dbReference type="EMBL" id="CEK72039.1"/>
    </source>
</evidence>
<organism evidence="8">
    <name type="scientific">Arion vulgaris</name>
    <dbReference type="NCBI Taxonomy" id="1028688"/>
    <lineage>
        <taxon>Eukaryota</taxon>
        <taxon>Metazoa</taxon>
        <taxon>Spiralia</taxon>
        <taxon>Lophotrochozoa</taxon>
        <taxon>Mollusca</taxon>
        <taxon>Gastropoda</taxon>
        <taxon>Heterobranchia</taxon>
        <taxon>Euthyneura</taxon>
        <taxon>Panpulmonata</taxon>
        <taxon>Eupulmonata</taxon>
        <taxon>Stylommatophora</taxon>
        <taxon>Helicina</taxon>
        <taxon>Arionoidea</taxon>
        <taxon>Arionidae</taxon>
        <taxon>Arion</taxon>
    </lineage>
</organism>
<feature type="region of interest" description="Disordered" evidence="6">
    <location>
        <begin position="296"/>
        <end position="321"/>
    </location>
</feature>
<dbReference type="SUPFAM" id="SSF54928">
    <property type="entry name" value="RNA-binding domain, RBD"/>
    <property type="match status" value="2"/>
</dbReference>
<dbReference type="InterPro" id="IPR012677">
    <property type="entry name" value="Nucleotide-bd_a/b_plait_sf"/>
</dbReference>
<protein>
    <recommendedName>
        <fullName evidence="7">RRM domain-containing protein</fullName>
    </recommendedName>
</protein>
<dbReference type="InterPro" id="IPR000504">
    <property type="entry name" value="RRM_dom"/>
</dbReference>
<proteinExistence type="inferred from homology"/>
<feature type="compositionally biased region" description="Basic and acidic residues" evidence="6">
    <location>
        <begin position="300"/>
        <end position="316"/>
    </location>
</feature>
<comment type="similarity">
    <text evidence="2">Belongs to the RRM RBM34 family.</text>
</comment>
<dbReference type="PROSITE" id="PS50102">
    <property type="entry name" value="RRM"/>
    <property type="match status" value="2"/>
</dbReference>
<dbReference type="PANTHER" id="PTHR23236">
    <property type="entry name" value="EUKARYOTIC TRANSLATION INITIATION FACTOR 4B/4H"/>
    <property type="match status" value="1"/>
</dbReference>
<dbReference type="GO" id="GO:0005730">
    <property type="term" value="C:nucleolus"/>
    <property type="evidence" value="ECO:0007669"/>
    <property type="project" value="UniProtKB-SubCell"/>
</dbReference>
<feature type="non-terminal residue" evidence="8">
    <location>
        <position position="460"/>
    </location>
</feature>
<dbReference type="Pfam" id="PF00076">
    <property type="entry name" value="RRM_1"/>
    <property type="match status" value="2"/>
</dbReference>
<dbReference type="PANTHER" id="PTHR23236:SF25">
    <property type="entry name" value="RNA-BINDING PROTEIN 34"/>
    <property type="match status" value="1"/>
</dbReference>
<keyword evidence="3 5" id="KW-0694">RNA-binding</keyword>
<dbReference type="Gene3D" id="3.30.70.330">
    <property type="match status" value="2"/>
</dbReference>
<dbReference type="CDD" id="cd12394">
    <property type="entry name" value="RRM1_RBM34"/>
    <property type="match status" value="1"/>
</dbReference>
<feature type="compositionally biased region" description="Polar residues" evidence="6">
    <location>
        <begin position="17"/>
        <end position="26"/>
    </location>
</feature>
<feature type="region of interest" description="Disordered" evidence="6">
    <location>
        <begin position="384"/>
        <end position="460"/>
    </location>
</feature>
<sequence>MKPTILSSSKVLPALDSINNKGTPSQPKLKEKKKKKKEKNIEKKVLTSSQNLIVDSSPKKSASLPFAHETAVKQKEADVTPGVSLKRKLVKDKSDDNEGLEKRPRRDRIRDRNADNRTIFVGNCPLTADKKELKKLFREFGEIETIRFRCAPAADPNLPKRAIVITKNFHEKCDNFVSYIVFKDEEAAKKSLVRNGYLLDGLHLRVDIAAMSKKHDKKRSIFVGNLPFIVSEEVIRAHFLDCGEVTNVRIVRDRTTNLGKGICYVQFESKDSVGLALKLNKTEIMGRPIRVMVCINKPKKKDEQTTKKNKKSEKSGKPKAKKINFAPSNVASSKFQTILKLKKERRFSKLKKKKENSEKKDGLSAIFGDVPAASKIVKFKKMGKGGTGKLAANKSLGHKKRSHETGSSFNKKARGDRKESSFKGKPKGNVFKGKPKGSSFKGKQKGGSFKGKQKGSSFKG</sequence>
<evidence type="ECO:0000256" key="6">
    <source>
        <dbReference type="SAM" id="MobiDB-lite"/>
    </source>
</evidence>
<dbReference type="InterPro" id="IPR034221">
    <property type="entry name" value="RBM34_RRM2"/>
</dbReference>
<evidence type="ECO:0000259" key="7">
    <source>
        <dbReference type="PROSITE" id="PS50102"/>
    </source>
</evidence>
<dbReference type="AlphaFoldDB" id="A0A0B6ZTT8"/>
<keyword evidence="4" id="KW-0539">Nucleus</keyword>
<name>A0A0B6ZTT8_9EUPU</name>
<feature type="compositionally biased region" description="Polar residues" evidence="6">
    <location>
        <begin position="1"/>
        <end position="10"/>
    </location>
</feature>
<dbReference type="CDD" id="cd12395">
    <property type="entry name" value="RRM2_RBM34"/>
    <property type="match status" value="1"/>
</dbReference>
<comment type="subcellular location">
    <subcellularLocation>
        <location evidence="1">Nucleus</location>
        <location evidence="1">Nucleolus</location>
    </subcellularLocation>
</comment>
<feature type="compositionally biased region" description="Basic and acidic residues" evidence="6">
    <location>
        <begin position="91"/>
        <end position="111"/>
    </location>
</feature>
<dbReference type="SMART" id="SM00360">
    <property type="entry name" value="RRM"/>
    <property type="match status" value="2"/>
</dbReference>
<feature type="region of interest" description="Disordered" evidence="6">
    <location>
        <begin position="90"/>
        <end position="111"/>
    </location>
</feature>
<evidence type="ECO:0000256" key="3">
    <source>
        <dbReference type="ARBA" id="ARBA00022884"/>
    </source>
</evidence>
<reference evidence="8" key="1">
    <citation type="submission" date="2014-12" db="EMBL/GenBank/DDBJ databases">
        <title>Insight into the proteome of Arion vulgaris.</title>
        <authorList>
            <person name="Aradska J."/>
            <person name="Bulat T."/>
            <person name="Smidak R."/>
            <person name="Sarate P."/>
            <person name="Gangsoo J."/>
            <person name="Sialana F."/>
            <person name="Bilban M."/>
            <person name="Lubec G."/>
        </authorList>
    </citation>
    <scope>NUCLEOTIDE SEQUENCE</scope>
    <source>
        <tissue evidence="8">Skin</tissue>
    </source>
</reference>
<feature type="domain" description="RRM" evidence="7">
    <location>
        <begin position="219"/>
        <end position="296"/>
    </location>
</feature>
<dbReference type="EMBL" id="HACG01025174">
    <property type="protein sequence ID" value="CEK72039.1"/>
    <property type="molecule type" value="Transcribed_RNA"/>
</dbReference>